<evidence type="ECO:0000256" key="7">
    <source>
        <dbReference type="ARBA" id="ARBA00022989"/>
    </source>
</evidence>
<dbReference type="SMART" id="SM00388">
    <property type="entry name" value="HisKA"/>
    <property type="match status" value="1"/>
</dbReference>
<dbReference type="InterPro" id="IPR036890">
    <property type="entry name" value="HATPase_C_sf"/>
</dbReference>
<dbReference type="Pfam" id="PF02518">
    <property type="entry name" value="HATPase_c"/>
    <property type="match status" value="1"/>
</dbReference>
<keyword evidence="8" id="KW-0472">Membrane</keyword>
<feature type="domain" description="Histidine kinase" evidence="9">
    <location>
        <begin position="220"/>
        <end position="420"/>
    </location>
</feature>
<dbReference type="EC" id="2.7.13.3" evidence="2"/>
<dbReference type="Pfam" id="PF00512">
    <property type="entry name" value="HisKA"/>
    <property type="match status" value="1"/>
</dbReference>
<dbReference type="InterPro" id="IPR005467">
    <property type="entry name" value="His_kinase_dom"/>
</dbReference>
<feature type="transmembrane region" description="Helical" evidence="8">
    <location>
        <begin position="135"/>
        <end position="158"/>
    </location>
</feature>
<proteinExistence type="predicted"/>
<gene>
    <name evidence="10" type="ORF">SAMN05444483_1248</name>
</gene>
<keyword evidence="6 10" id="KW-0418">Kinase</keyword>
<dbReference type="PANTHER" id="PTHR45436:SF5">
    <property type="entry name" value="SENSOR HISTIDINE KINASE TRCS"/>
    <property type="match status" value="1"/>
</dbReference>
<evidence type="ECO:0000313" key="10">
    <source>
        <dbReference type="EMBL" id="SHG71497.1"/>
    </source>
</evidence>
<dbReference type="STRING" id="1073325.SAMN05444483_1248"/>
<dbReference type="GO" id="GO:0000155">
    <property type="term" value="F:phosphorelay sensor kinase activity"/>
    <property type="evidence" value="ECO:0007669"/>
    <property type="project" value="InterPro"/>
</dbReference>
<feature type="transmembrane region" description="Helical" evidence="8">
    <location>
        <begin position="7"/>
        <end position="28"/>
    </location>
</feature>
<evidence type="ECO:0000256" key="4">
    <source>
        <dbReference type="ARBA" id="ARBA00022679"/>
    </source>
</evidence>
<keyword evidence="7 8" id="KW-1133">Transmembrane helix</keyword>
<dbReference type="CDD" id="cd00082">
    <property type="entry name" value="HisKA"/>
    <property type="match status" value="1"/>
</dbReference>
<keyword evidence="4" id="KW-0808">Transferase</keyword>
<dbReference type="PANTHER" id="PTHR45436">
    <property type="entry name" value="SENSOR HISTIDINE KINASE YKOH"/>
    <property type="match status" value="1"/>
</dbReference>
<evidence type="ECO:0000313" key="11">
    <source>
        <dbReference type="Proteomes" id="UP000183945"/>
    </source>
</evidence>
<dbReference type="EMBL" id="FQVT01000024">
    <property type="protein sequence ID" value="SHG71497.1"/>
    <property type="molecule type" value="Genomic_DNA"/>
</dbReference>
<accession>A0A1M5M2H3</accession>
<reference evidence="11" key="1">
    <citation type="submission" date="2016-11" db="EMBL/GenBank/DDBJ databases">
        <authorList>
            <person name="Varghese N."/>
            <person name="Submissions S."/>
        </authorList>
    </citation>
    <scope>NUCLEOTIDE SEQUENCE [LARGE SCALE GENOMIC DNA]</scope>
    <source>
        <strain evidence="11">DSM 24579</strain>
    </source>
</reference>
<dbReference type="SUPFAM" id="SSF47384">
    <property type="entry name" value="Homodimeric domain of signal transducing histidine kinase"/>
    <property type="match status" value="1"/>
</dbReference>
<evidence type="ECO:0000256" key="1">
    <source>
        <dbReference type="ARBA" id="ARBA00000085"/>
    </source>
</evidence>
<dbReference type="PROSITE" id="PS50109">
    <property type="entry name" value="HIS_KIN"/>
    <property type="match status" value="1"/>
</dbReference>
<dbReference type="SUPFAM" id="SSF55874">
    <property type="entry name" value="ATPase domain of HSP90 chaperone/DNA topoisomerase II/histidine kinase"/>
    <property type="match status" value="1"/>
</dbReference>
<dbReference type="OrthoDB" id="1522504at2"/>
<dbReference type="Gene3D" id="1.10.287.130">
    <property type="match status" value="1"/>
</dbReference>
<evidence type="ECO:0000256" key="6">
    <source>
        <dbReference type="ARBA" id="ARBA00022777"/>
    </source>
</evidence>
<dbReference type="InterPro" id="IPR003594">
    <property type="entry name" value="HATPase_dom"/>
</dbReference>
<evidence type="ECO:0000259" key="9">
    <source>
        <dbReference type="PROSITE" id="PS50109"/>
    </source>
</evidence>
<dbReference type="InterPro" id="IPR050428">
    <property type="entry name" value="TCS_sensor_his_kinase"/>
</dbReference>
<keyword evidence="11" id="KW-1185">Reference proteome</keyword>
<dbReference type="InterPro" id="IPR036097">
    <property type="entry name" value="HisK_dim/P_sf"/>
</dbReference>
<comment type="catalytic activity">
    <reaction evidence="1">
        <text>ATP + protein L-histidine = ADP + protein N-phospho-L-histidine.</text>
        <dbReference type="EC" id="2.7.13.3"/>
    </reaction>
</comment>
<evidence type="ECO:0000256" key="8">
    <source>
        <dbReference type="SAM" id="Phobius"/>
    </source>
</evidence>
<dbReference type="Proteomes" id="UP000183945">
    <property type="component" value="Unassembled WGS sequence"/>
</dbReference>
<keyword evidence="3" id="KW-0597">Phosphoprotein</keyword>
<dbReference type="Gene3D" id="3.30.565.10">
    <property type="entry name" value="Histidine kinase-like ATPase, C-terminal domain"/>
    <property type="match status" value="1"/>
</dbReference>
<organism evidence="10 11">
    <name type="scientific">Salegentibacter echinorum</name>
    <dbReference type="NCBI Taxonomy" id="1073325"/>
    <lineage>
        <taxon>Bacteria</taxon>
        <taxon>Pseudomonadati</taxon>
        <taxon>Bacteroidota</taxon>
        <taxon>Flavobacteriia</taxon>
        <taxon>Flavobacteriales</taxon>
        <taxon>Flavobacteriaceae</taxon>
        <taxon>Salegentibacter</taxon>
    </lineage>
</organism>
<protein>
    <recommendedName>
        <fullName evidence="2">histidine kinase</fullName>
        <ecNumber evidence="2">2.7.13.3</ecNumber>
    </recommendedName>
</protein>
<dbReference type="InterPro" id="IPR003661">
    <property type="entry name" value="HisK_dim/P_dom"/>
</dbReference>
<dbReference type="RefSeq" id="WP_072881855.1">
    <property type="nucleotide sequence ID" value="NZ_FQVT01000024.1"/>
</dbReference>
<dbReference type="AlphaFoldDB" id="A0A1M5M2H3"/>
<evidence type="ECO:0000256" key="5">
    <source>
        <dbReference type="ARBA" id="ARBA00022692"/>
    </source>
</evidence>
<keyword evidence="5 8" id="KW-0812">Transmembrane</keyword>
<evidence type="ECO:0000256" key="3">
    <source>
        <dbReference type="ARBA" id="ARBA00022553"/>
    </source>
</evidence>
<evidence type="ECO:0000256" key="2">
    <source>
        <dbReference type="ARBA" id="ARBA00012438"/>
    </source>
</evidence>
<dbReference type="GO" id="GO:0005886">
    <property type="term" value="C:plasma membrane"/>
    <property type="evidence" value="ECO:0007669"/>
    <property type="project" value="TreeGrafter"/>
</dbReference>
<name>A0A1M5M2H3_SALEC</name>
<sequence>MKLQNYTTSYFAGVLLVLLSIWAVIFYLEMLDEIYDSLDDGLENQKMLVIQRAKEQTDILNKPEFDDGSYTIKKVSPNYGLQFKDTYRDTLMYMQNEDDFEPVRMLESVFKLDNSYYKIKIVTSMVEEDDLIEDLLFSLIMLYLGLIVSILLLNNFILKKIWNPFYLLLNQLKDFRIDKDKTITTSPSKIDEFNLLNKRIEQMLGKSVESYNSQKQFIENAAHELQTPLAISINKLELLVENNNLTEDQIAMIASALNNLEGLTRMNKSLLLLSKIENSQYDDDETVNLAEISKELIEDFQDLATHKGMKINFVEAGSLNISMNRQLARVLISNLFKNAIIHGAEENTIEVKVSNDKFSVSNAGRTEALNPDKIFSRFQSIRTSKRSNGIGLAISKAITERYNLNLNYEFTGRHNFYITR</sequence>